<dbReference type="Gene3D" id="1.10.287.950">
    <property type="entry name" value="Methyl-accepting chemotaxis protein"/>
    <property type="match status" value="1"/>
</dbReference>
<keyword evidence="1" id="KW-0472">Membrane</keyword>
<name>A0A370DB96_9GAMM</name>
<keyword evidence="2" id="KW-0648">Protein biosynthesis</keyword>
<proteinExistence type="predicted"/>
<feature type="transmembrane region" description="Helical" evidence="1">
    <location>
        <begin position="48"/>
        <end position="69"/>
    </location>
</feature>
<gene>
    <name evidence="2" type="ORF">DIZ78_17290</name>
</gene>
<evidence type="ECO:0000256" key="1">
    <source>
        <dbReference type="SAM" id="Phobius"/>
    </source>
</evidence>
<dbReference type="EMBL" id="QFXE01000021">
    <property type="protein sequence ID" value="RDH82168.1"/>
    <property type="molecule type" value="Genomic_DNA"/>
</dbReference>
<keyword evidence="2" id="KW-0396">Initiation factor</keyword>
<evidence type="ECO:0000313" key="3">
    <source>
        <dbReference type="Proteomes" id="UP000254771"/>
    </source>
</evidence>
<keyword evidence="3" id="KW-1185">Reference proteome</keyword>
<evidence type="ECO:0000313" key="2">
    <source>
        <dbReference type="EMBL" id="RDH82168.1"/>
    </source>
</evidence>
<protein>
    <submittedName>
        <fullName evidence="2">Translation initiation factor 2</fullName>
    </submittedName>
</protein>
<dbReference type="Proteomes" id="UP000254771">
    <property type="component" value="Unassembled WGS sequence"/>
</dbReference>
<sequence length="193" mass="21563">MTEQDKTAVKNTQEAVTDEQLVRAVTSFEAIIVSQIEIKNILGDRLNYSIRTGLIILGLIAISILILLLTLSSQITRISAVVGDMNQNFTSVSTQMQNIDTYITSMEKRVSLLNGINGQTETMDREMGTITVDLRRMRGTLSGIQQHVRSVDGNIAYISTAIDKMNFDIQNMGHDMHRMGQPARSMNRMFPLP</sequence>
<keyword evidence="1" id="KW-0812">Transmembrane</keyword>
<comment type="caution">
    <text evidence="2">The sequence shown here is derived from an EMBL/GenBank/DDBJ whole genome shotgun (WGS) entry which is preliminary data.</text>
</comment>
<organism evidence="2 3">
    <name type="scientific">endosymbiont of Escarpia spicata</name>
    <dbReference type="NCBI Taxonomy" id="2200908"/>
    <lineage>
        <taxon>Bacteria</taxon>
        <taxon>Pseudomonadati</taxon>
        <taxon>Pseudomonadota</taxon>
        <taxon>Gammaproteobacteria</taxon>
        <taxon>sulfur-oxidizing symbionts</taxon>
    </lineage>
</organism>
<keyword evidence="1" id="KW-1133">Transmembrane helix</keyword>
<dbReference type="GO" id="GO:0003743">
    <property type="term" value="F:translation initiation factor activity"/>
    <property type="evidence" value="ECO:0007669"/>
    <property type="project" value="UniProtKB-KW"/>
</dbReference>
<accession>A0A370DB96</accession>
<dbReference type="AlphaFoldDB" id="A0A370DB96"/>
<reference evidence="2 3" key="1">
    <citation type="journal article" date="2018" name="ISME J.">
        <title>Endosymbiont genomes yield clues of tubeworm success.</title>
        <authorList>
            <person name="Li Y."/>
            <person name="Liles M.R."/>
            <person name="Halanych K.M."/>
        </authorList>
    </citation>
    <scope>NUCLEOTIDE SEQUENCE [LARGE SCALE GENOMIC DNA]</scope>
    <source>
        <strain evidence="2">A1462</strain>
    </source>
</reference>